<dbReference type="PRINTS" id="PR01270">
    <property type="entry name" value="HDASUPER"/>
</dbReference>
<evidence type="ECO:0000313" key="3">
    <source>
        <dbReference type="Proteomes" id="UP000006622"/>
    </source>
</evidence>
<dbReference type="HOGENOM" id="CLU_007727_8_1_2"/>
<name>F7XKM1_METZD</name>
<gene>
    <name evidence="2" type="ordered locus">Mzhil_0760</name>
</gene>
<dbReference type="CDD" id="cd09992">
    <property type="entry name" value="HDAC_classII"/>
    <property type="match status" value="1"/>
</dbReference>
<reference evidence="2" key="1">
    <citation type="submission" date="2010-07" db="EMBL/GenBank/DDBJ databases">
        <title>The complete genome of Methanosalsum zhilinae DSM 4017.</title>
        <authorList>
            <consortium name="US DOE Joint Genome Institute (JGI-PGF)"/>
            <person name="Lucas S."/>
            <person name="Copeland A."/>
            <person name="Lapidus A."/>
            <person name="Glavina del Rio T."/>
            <person name="Dalin E."/>
            <person name="Tice H."/>
            <person name="Bruce D."/>
            <person name="Goodwin L."/>
            <person name="Pitluck S."/>
            <person name="Kyrpides N."/>
            <person name="Mavromatis K."/>
            <person name="Ovchinnikova G."/>
            <person name="Daligault H."/>
            <person name="Detter J.C."/>
            <person name="Han C."/>
            <person name="Tapia R."/>
            <person name="Larimer F."/>
            <person name="Land M."/>
            <person name="Hauser L."/>
            <person name="Markowitz V."/>
            <person name="Cheng J.-F."/>
            <person name="Hugenholtz P."/>
            <person name="Woyke T."/>
            <person name="Wu D."/>
            <person name="Spring S."/>
            <person name="Schueler E."/>
            <person name="Brambilla E."/>
            <person name="Klenk H.-P."/>
            <person name="Eisen J.A."/>
        </authorList>
    </citation>
    <scope>NUCLEOTIDE SEQUENCE</scope>
    <source>
        <strain evidence="2">DSM 4017</strain>
    </source>
</reference>
<dbReference type="Pfam" id="PF00850">
    <property type="entry name" value="Hist_deacetyl"/>
    <property type="match status" value="1"/>
</dbReference>
<protein>
    <submittedName>
        <fullName evidence="2">Histone deacetylase</fullName>
    </submittedName>
</protein>
<dbReference type="InterPro" id="IPR000286">
    <property type="entry name" value="HDACs"/>
</dbReference>
<proteinExistence type="predicted"/>
<dbReference type="InterPro" id="IPR037138">
    <property type="entry name" value="His_deacetylse_dom_sf"/>
</dbReference>
<feature type="domain" description="Histone deacetylase" evidence="1">
    <location>
        <begin position="18"/>
        <end position="299"/>
    </location>
</feature>
<dbReference type="Gene3D" id="3.40.800.20">
    <property type="entry name" value="Histone deacetylase domain"/>
    <property type="match status" value="1"/>
</dbReference>
<evidence type="ECO:0000259" key="1">
    <source>
        <dbReference type="Pfam" id="PF00850"/>
    </source>
</evidence>
<dbReference type="GO" id="GO:0040029">
    <property type="term" value="P:epigenetic regulation of gene expression"/>
    <property type="evidence" value="ECO:0007669"/>
    <property type="project" value="TreeGrafter"/>
</dbReference>
<dbReference type="SUPFAM" id="SSF52768">
    <property type="entry name" value="Arginase/deacetylase"/>
    <property type="match status" value="1"/>
</dbReference>
<dbReference type="InterPro" id="IPR023801">
    <property type="entry name" value="His_deacetylse_dom"/>
</dbReference>
<keyword evidence="3" id="KW-1185">Reference proteome</keyword>
<dbReference type="PANTHER" id="PTHR10625:SF10">
    <property type="entry name" value="HISTONE DEACETYLASE HDAC1"/>
    <property type="match status" value="1"/>
</dbReference>
<dbReference type="Proteomes" id="UP000006622">
    <property type="component" value="Chromosome"/>
</dbReference>
<dbReference type="PANTHER" id="PTHR10625">
    <property type="entry name" value="HISTONE DEACETYLASE HDAC1-RELATED"/>
    <property type="match status" value="1"/>
</dbReference>
<dbReference type="InterPro" id="IPR023696">
    <property type="entry name" value="Ureohydrolase_dom_sf"/>
</dbReference>
<dbReference type="EMBL" id="CP002101">
    <property type="protein sequence ID" value="AEH60624.1"/>
    <property type="molecule type" value="Genomic_DNA"/>
</dbReference>
<dbReference type="GeneID" id="10822376"/>
<dbReference type="RefSeq" id="WP_013898063.1">
    <property type="nucleotide sequence ID" value="NC_015676.1"/>
</dbReference>
<dbReference type="OrthoDB" id="147549at2157"/>
<dbReference type="AlphaFoldDB" id="F7XKM1"/>
<dbReference type="GO" id="GO:0004407">
    <property type="term" value="F:histone deacetylase activity"/>
    <property type="evidence" value="ECO:0007669"/>
    <property type="project" value="TreeGrafter"/>
</dbReference>
<accession>F7XKM1</accession>
<evidence type="ECO:0000313" key="2">
    <source>
        <dbReference type="EMBL" id="AEH60624.1"/>
    </source>
</evidence>
<dbReference type="STRING" id="679901.Mzhil_0760"/>
<dbReference type="KEGG" id="mzh:Mzhil_0760"/>
<organism evidence="2 3">
    <name type="scientific">Methanosalsum zhilinae (strain DSM 4017 / NBRC 107636 / OCM 62 / WeN5)</name>
    <name type="common">Methanohalophilus zhilinae</name>
    <dbReference type="NCBI Taxonomy" id="679901"/>
    <lineage>
        <taxon>Archaea</taxon>
        <taxon>Methanobacteriati</taxon>
        <taxon>Methanobacteriota</taxon>
        <taxon>Stenosarchaea group</taxon>
        <taxon>Methanomicrobia</taxon>
        <taxon>Methanosarcinales</taxon>
        <taxon>Methanosarcinaceae</taxon>
        <taxon>Methanosalsum</taxon>
    </lineage>
</organism>
<sequence>MVYIIYHPDSLKHNTGWHPESASRLKAIMDKLEENGIFEDNPLVIPQYADLSLIENVHDLDYIKSVEEHCMREIPLDPDTVVSRDSFNAALASAGGAVKATELVLDEGLAFALTRPPGHHAGYRKARGFCLFNNIAIAARYAQSRGFERILIVDWDVHHGNGTQEIFYSDPGVLYFSTHLYPWFPGTGWLDEIGDGDAQGFNINVPLPPGLNNSDYIYIFKKLLLPISLQFDPQMIMVSAGMDSYSRDPLGNMNITSEGFGELASIVSYIASKTCNRMVLVLEGGYIEEDLAKSVHRIIISLNNQKRISSTDGLNSNVSPEVIERVRLVTSIQKKWWKII</sequence>